<dbReference type="KEGG" id="gfe:Gferi_26490"/>
<dbReference type="InterPro" id="IPR002295">
    <property type="entry name" value="N4/N6-MTase_EcoPI_Mod-like"/>
</dbReference>
<dbReference type="STRING" id="1424294.Gferi_26490"/>
<dbReference type="AlphaFoldDB" id="A0A1D8GPG2"/>
<dbReference type="Proteomes" id="UP000095743">
    <property type="component" value="Chromosome"/>
</dbReference>
<evidence type="ECO:0000256" key="1">
    <source>
        <dbReference type="ARBA" id="ARBA00006594"/>
    </source>
</evidence>
<dbReference type="GO" id="GO:0032259">
    <property type="term" value="P:methylation"/>
    <property type="evidence" value="ECO:0007669"/>
    <property type="project" value="UniProtKB-KW"/>
</dbReference>
<dbReference type="InterPro" id="IPR002052">
    <property type="entry name" value="DNA_methylase_N6_adenine_CS"/>
</dbReference>
<keyword evidence="3" id="KW-0808">Transferase</keyword>
<dbReference type="GO" id="GO:0003677">
    <property type="term" value="F:DNA binding"/>
    <property type="evidence" value="ECO:0007669"/>
    <property type="project" value="InterPro"/>
</dbReference>
<keyword evidence="8" id="KW-1185">Reference proteome</keyword>
<dbReference type="OrthoDB" id="9800801at2"/>
<keyword evidence="5" id="KW-0680">Restriction system</keyword>
<dbReference type="Gene3D" id="3.40.50.150">
    <property type="entry name" value="Vaccinia Virus protein VP39"/>
    <property type="match status" value="1"/>
</dbReference>
<keyword evidence="2" id="KW-0489">Methyltransferase</keyword>
<gene>
    <name evidence="7" type="ORF">Gferi_26490</name>
</gene>
<dbReference type="SUPFAM" id="SSF53335">
    <property type="entry name" value="S-adenosyl-L-methionine-dependent methyltransferases"/>
    <property type="match status" value="1"/>
</dbReference>
<organism evidence="7 8">
    <name type="scientific">Geosporobacter ferrireducens</name>
    <dbReference type="NCBI Taxonomy" id="1424294"/>
    <lineage>
        <taxon>Bacteria</taxon>
        <taxon>Bacillati</taxon>
        <taxon>Bacillota</taxon>
        <taxon>Clostridia</taxon>
        <taxon>Peptostreptococcales</taxon>
        <taxon>Thermotaleaceae</taxon>
        <taxon>Geosporobacter</taxon>
    </lineage>
</organism>
<protein>
    <recommendedName>
        <fullName evidence="6">DNA methylase N-4/N-6 domain-containing protein</fullName>
    </recommendedName>
</protein>
<evidence type="ECO:0000256" key="2">
    <source>
        <dbReference type="ARBA" id="ARBA00022603"/>
    </source>
</evidence>
<keyword evidence="4" id="KW-0949">S-adenosyl-L-methionine</keyword>
<evidence type="ECO:0000313" key="8">
    <source>
        <dbReference type="Proteomes" id="UP000095743"/>
    </source>
</evidence>
<name>A0A1D8GPG2_9FIRM</name>
<dbReference type="EMBL" id="CP017269">
    <property type="protein sequence ID" value="AOT72793.1"/>
    <property type="molecule type" value="Genomic_DNA"/>
</dbReference>
<dbReference type="InterPro" id="IPR002941">
    <property type="entry name" value="DNA_methylase_N4/N6"/>
</dbReference>
<evidence type="ECO:0000259" key="6">
    <source>
        <dbReference type="Pfam" id="PF01555"/>
    </source>
</evidence>
<reference evidence="7 8" key="1">
    <citation type="submission" date="2016-09" db="EMBL/GenBank/DDBJ databases">
        <title>Genomic analysis reveals versatility of anaerobic energy metabolism of Geosporobacter ferrireducens IRF9 of phylum Firmicutes.</title>
        <authorList>
            <person name="Kim S.-J."/>
        </authorList>
    </citation>
    <scope>NUCLEOTIDE SEQUENCE [LARGE SCALE GENOMIC DNA]</scope>
    <source>
        <strain evidence="7 8">IRF9</strain>
    </source>
</reference>
<dbReference type="PROSITE" id="PS00092">
    <property type="entry name" value="N6_MTASE"/>
    <property type="match status" value="1"/>
</dbReference>
<evidence type="ECO:0000313" key="7">
    <source>
        <dbReference type="EMBL" id="AOT72793.1"/>
    </source>
</evidence>
<dbReference type="Pfam" id="PF01555">
    <property type="entry name" value="N6_N4_Mtase"/>
    <property type="match status" value="1"/>
</dbReference>
<feature type="domain" description="DNA methylase N-4/N-6" evidence="6">
    <location>
        <begin position="134"/>
        <end position="346"/>
    </location>
</feature>
<dbReference type="REBASE" id="161969">
    <property type="entry name" value="M.GfeIRF9ORF26490P"/>
</dbReference>
<accession>A0A1D8GPG2</accession>
<dbReference type="GO" id="GO:0008170">
    <property type="term" value="F:N-methyltransferase activity"/>
    <property type="evidence" value="ECO:0007669"/>
    <property type="project" value="InterPro"/>
</dbReference>
<proteinExistence type="inferred from homology"/>
<evidence type="ECO:0000256" key="3">
    <source>
        <dbReference type="ARBA" id="ARBA00022679"/>
    </source>
</evidence>
<evidence type="ECO:0000256" key="4">
    <source>
        <dbReference type="ARBA" id="ARBA00022691"/>
    </source>
</evidence>
<dbReference type="InterPro" id="IPR029063">
    <property type="entry name" value="SAM-dependent_MTases_sf"/>
</dbReference>
<dbReference type="PRINTS" id="PR00506">
    <property type="entry name" value="D21N6MTFRASE"/>
</dbReference>
<comment type="similarity">
    <text evidence="1">Belongs to the N(4)/N(6)-methyltransferase family.</text>
</comment>
<sequence>MNVKNEKKIHLNRLYKVLNIKERSDLRNVAKKLKLKVDQLEYYNDNMIFPDGHVLDRILEVTGYTELELKIRLGMLDNEIIRWIADNPEIILNKYTLPINTLGELPIPNFTTQYGELYQADSIELMKAMQENSIDMIFADPPFNLSKTYGSGIDDNLSEEEYLAWTEKWISECVRILKPGGALFVYNIPKWLTYTSNILNKYLLFRHWISINFRAVTPPIANKLNVNHYGVLYYIKGEKPNVFNTQRIPMKTCRHCGGEIHDYGGKKRDVNVNGQTISDIWEDIHPVRHKGHKNREENELPIKLLFRIVSLATNEGDIVFDPFGGSGTTYIAAELLNRRWIGSEIGSPDPIVTRFNNMTRDREKLQVFLDESDKIFTDEQRDLRVTNGFWLPEDFEQN</sequence>
<evidence type="ECO:0000256" key="5">
    <source>
        <dbReference type="ARBA" id="ARBA00022747"/>
    </source>
</evidence>
<dbReference type="GO" id="GO:0009307">
    <property type="term" value="P:DNA restriction-modification system"/>
    <property type="evidence" value="ECO:0007669"/>
    <property type="project" value="UniProtKB-KW"/>
</dbReference>